<dbReference type="OrthoDB" id="7746285at2759"/>
<name>A0A084W5B3_ANOSI</name>
<reference evidence="3" key="2">
    <citation type="submission" date="2020-05" db="UniProtKB">
        <authorList>
            <consortium name="EnsemblMetazoa"/>
        </authorList>
    </citation>
    <scope>IDENTIFICATION</scope>
</reference>
<gene>
    <name evidence="2" type="ORF">ZHAS_00013337</name>
</gene>
<sequence>MVTTIKITGDGVFIQSNSFNGGIGGPGGGGRLQQQQQQQQLTEAALGSPALGEPALPGSARNGNGSLDTVDSAGVSAASLLSDTNNNHKGYRNFNHRRYQSDEGPGFIGVGLKNGLPEEGSSDCTEVPVGAEADDTIGPDSGRKRDKFTISFLNTHRSPGGSPHGGKSLLNHKFIVYNSKKPKTSSVLHQQFYQQQADTGSSRGGSPPSPSPYQSHYQQYLYNRLRPSLSTSVLSSPSLLGGTVGAGPNLSRADQQHLLQQQQQHQQVQRDRDQQHLYQNSLFHQQHRALLGTPPAAVPGWAKSTSCLVTSSSAGSSAYNRSITGSPLLLLTQSSRSTPPQPTSIGTNSAPGIGPNSSSISSLSSPSTSSGSSAGGSSTPASGASSSSNSPPPPEDRASPTSPTPPTNGAAVPTSSSSTSPARQVSPLTPAAPSTPTQSPPSPTSPAPANLGQ</sequence>
<keyword evidence="4" id="KW-1185">Reference proteome</keyword>
<feature type="compositionally biased region" description="Polar residues" evidence="1">
    <location>
        <begin position="186"/>
        <end position="199"/>
    </location>
</feature>
<dbReference type="Proteomes" id="UP000030765">
    <property type="component" value="Unassembled WGS sequence"/>
</dbReference>
<feature type="region of interest" description="Disordered" evidence="1">
    <location>
        <begin position="332"/>
        <end position="453"/>
    </location>
</feature>
<reference evidence="2 4" key="1">
    <citation type="journal article" date="2014" name="BMC Genomics">
        <title>Genome sequence of Anopheles sinensis provides insight into genetics basis of mosquito competence for malaria parasites.</title>
        <authorList>
            <person name="Zhou D."/>
            <person name="Zhang D."/>
            <person name="Ding G."/>
            <person name="Shi L."/>
            <person name="Hou Q."/>
            <person name="Ye Y."/>
            <person name="Xu Y."/>
            <person name="Zhou H."/>
            <person name="Xiong C."/>
            <person name="Li S."/>
            <person name="Yu J."/>
            <person name="Hong S."/>
            <person name="Yu X."/>
            <person name="Zou P."/>
            <person name="Chen C."/>
            <person name="Chang X."/>
            <person name="Wang W."/>
            <person name="Lv Y."/>
            <person name="Sun Y."/>
            <person name="Ma L."/>
            <person name="Shen B."/>
            <person name="Zhu C."/>
        </authorList>
    </citation>
    <scope>NUCLEOTIDE SEQUENCE [LARGE SCALE GENOMIC DNA]</scope>
</reference>
<dbReference type="VEuPathDB" id="VectorBase:ASIC013337"/>
<feature type="compositionally biased region" description="Low complexity" evidence="1">
    <location>
        <begin position="413"/>
        <end position="437"/>
    </location>
</feature>
<dbReference type="EMBL" id="ATLV01020570">
    <property type="status" value="NOT_ANNOTATED_CDS"/>
    <property type="molecule type" value="Genomic_DNA"/>
</dbReference>
<dbReference type="AlphaFoldDB" id="A0A084W5B3"/>
<evidence type="ECO:0000256" key="1">
    <source>
        <dbReference type="SAM" id="MobiDB-lite"/>
    </source>
</evidence>
<evidence type="ECO:0000313" key="2">
    <source>
        <dbReference type="EMBL" id="KFB45407.1"/>
    </source>
</evidence>
<protein>
    <submittedName>
        <fullName evidence="2 3">Uncharacterized protein</fullName>
    </submittedName>
</protein>
<proteinExistence type="predicted"/>
<feature type="compositionally biased region" description="Low complexity" evidence="1">
    <location>
        <begin position="349"/>
        <end position="389"/>
    </location>
</feature>
<organism evidence="2">
    <name type="scientific">Anopheles sinensis</name>
    <name type="common">Mosquito</name>
    <dbReference type="NCBI Taxonomy" id="74873"/>
    <lineage>
        <taxon>Eukaryota</taxon>
        <taxon>Metazoa</taxon>
        <taxon>Ecdysozoa</taxon>
        <taxon>Arthropoda</taxon>
        <taxon>Hexapoda</taxon>
        <taxon>Insecta</taxon>
        <taxon>Pterygota</taxon>
        <taxon>Neoptera</taxon>
        <taxon>Endopterygota</taxon>
        <taxon>Diptera</taxon>
        <taxon>Nematocera</taxon>
        <taxon>Culicoidea</taxon>
        <taxon>Culicidae</taxon>
        <taxon>Anophelinae</taxon>
        <taxon>Anopheles</taxon>
    </lineage>
</organism>
<feature type="compositionally biased region" description="Gly residues" evidence="1">
    <location>
        <begin position="21"/>
        <end position="31"/>
    </location>
</feature>
<dbReference type="EnsemblMetazoa" id="ASIC013337-RA">
    <property type="protein sequence ID" value="ASIC013337-PA"/>
    <property type="gene ID" value="ASIC013337"/>
</dbReference>
<feature type="region of interest" description="Disordered" evidence="1">
    <location>
        <begin position="18"/>
        <end position="70"/>
    </location>
</feature>
<evidence type="ECO:0000313" key="4">
    <source>
        <dbReference type="Proteomes" id="UP000030765"/>
    </source>
</evidence>
<dbReference type="EMBL" id="KE525303">
    <property type="protein sequence ID" value="KFB45407.1"/>
    <property type="molecule type" value="Genomic_DNA"/>
</dbReference>
<evidence type="ECO:0000313" key="3">
    <source>
        <dbReference type="EnsemblMetazoa" id="ASIC013337-PA"/>
    </source>
</evidence>
<feature type="compositionally biased region" description="Low complexity" evidence="1">
    <location>
        <begin position="200"/>
        <end position="215"/>
    </location>
</feature>
<dbReference type="OMA" id="PYQSHYQ"/>
<feature type="region of interest" description="Disordered" evidence="1">
    <location>
        <begin position="119"/>
        <end position="144"/>
    </location>
</feature>
<feature type="region of interest" description="Disordered" evidence="1">
    <location>
        <begin position="186"/>
        <end position="215"/>
    </location>
</feature>
<accession>A0A084W5B3</accession>